<sequence>MRTGDPAGDLVAIEIVDQETAEKAAFLVCVPVDRLPEGRPYFSDDLRGQCAHCGTAIVFRPHAPKAPVRICMGCAVDHANGGRA</sequence>
<protein>
    <submittedName>
        <fullName evidence="1">Uncharacterized protein</fullName>
    </submittedName>
</protein>
<organism evidence="1 2">
    <name type="scientific">Kaistia dalseonensis</name>
    <dbReference type="NCBI Taxonomy" id="410840"/>
    <lineage>
        <taxon>Bacteria</taxon>
        <taxon>Pseudomonadati</taxon>
        <taxon>Pseudomonadota</taxon>
        <taxon>Alphaproteobacteria</taxon>
        <taxon>Hyphomicrobiales</taxon>
        <taxon>Kaistiaceae</taxon>
        <taxon>Kaistia</taxon>
    </lineage>
</organism>
<reference evidence="1 2" key="1">
    <citation type="submission" date="2023-07" db="EMBL/GenBank/DDBJ databases">
        <title>Genomic Encyclopedia of Type Strains, Phase IV (KMG-IV): sequencing the most valuable type-strain genomes for metagenomic binning, comparative biology and taxonomic classification.</title>
        <authorList>
            <person name="Goeker M."/>
        </authorList>
    </citation>
    <scope>NUCLEOTIDE SEQUENCE [LARGE SCALE GENOMIC DNA]</scope>
    <source>
        <strain evidence="1 2">B6-8</strain>
    </source>
</reference>
<dbReference type="RefSeq" id="WP_266349258.1">
    <property type="nucleotide sequence ID" value="NZ_JAPKNG010000003.1"/>
</dbReference>
<name>A0ABU0H9E6_9HYPH</name>
<accession>A0ABU0H9E6</accession>
<keyword evidence="2" id="KW-1185">Reference proteome</keyword>
<proteinExistence type="predicted"/>
<gene>
    <name evidence="1" type="ORF">QO014_002762</name>
</gene>
<evidence type="ECO:0000313" key="2">
    <source>
        <dbReference type="Proteomes" id="UP001241603"/>
    </source>
</evidence>
<evidence type="ECO:0000313" key="1">
    <source>
        <dbReference type="EMBL" id="MDQ0438370.1"/>
    </source>
</evidence>
<dbReference type="EMBL" id="JAUSVO010000003">
    <property type="protein sequence ID" value="MDQ0438370.1"/>
    <property type="molecule type" value="Genomic_DNA"/>
</dbReference>
<comment type="caution">
    <text evidence="1">The sequence shown here is derived from an EMBL/GenBank/DDBJ whole genome shotgun (WGS) entry which is preliminary data.</text>
</comment>
<dbReference type="Proteomes" id="UP001241603">
    <property type="component" value="Unassembled WGS sequence"/>
</dbReference>